<accession>K1QPT8</accession>
<dbReference type="AlphaFoldDB" id="K1QPT8"/>
<proteinExistence type="predicted"/>
<evidence type="ECO:0000313" key="1">
    <source>
        <dbReference type="EMBL" id="EKC33124.1"/>
    </source>
</evidence>
<dbReference type="HOGENOM" id="CLU_3034418_0_0_1"/>
<reference evidence="1" key="1">
    <citation type="journal article" date="2012" name="Nature">
        <title>The oyster genome reveals stress adaptation and complexity of shell formation.</title>
        <authorList>
            <person name="Zhang G."/>
            <person name="Fang X."/>
            <person name="Guo X."/>
            <person name="Li L."/>
            <person name="Luo R."/>
            <person name="Xu F."/>
            <person name="Yang P."/>
            <person name="Zhang L."/>
            <person name="Wang X."/>
            <person name="Qi H."/>
            <person name="Xiong Z."/>
            <person name="Que H."/>
            <person name="Xie Y."/>
            <person name="Holland P.W."/>
            <person name="Paps J."/>
            <person name="Zhu Y."/>
            <person name="Wu F."/>
            <person name="Chen Y."/>
            <person name="Wang J."/>
            <person name="Peng C."/>
            <person name="Meng J."/>
            <person name="Yang L."/>
            <person name="Liu J."/>
            <person name="Wen B."/>
            <person name="Zhang N."/>
            <person name="Huang Z."/>
            <person name="Zhu Q."/>
            <person name="Feng Y."/>
            <person name="Mount A."/>
            <person name="Hedgecock D."/>
            <person name="Xu Z."/>
            <person name="Liu Y."/>
            <person name="Domazet-Loso T."/>
            <person name="Du Y."/>
            <person name="Sun X."/>
            <person name="Zhang S."/>
            <person name="Liu B."/>
            <person name="Cheng P."/>
            <person name="Jiang X."/>
            <person name="Li J."/>
            <person name="Fan D."/>
            <person name="Wang W."/>
            <person name="Fu W."/>
            <person name="Wang T."/>
            <person name="Wang B."/>
            <person name="Zhang J."/>
            <person name="Peng Z."/>
            <person name="Li Y."/>
            <person name="Li N."/>
            <person name="Wang J."/>
            <person name="Chen M."/>
            <person name="He Y."/>
            <person name="Tan F."/>
            <person name="Song X."/>
            <person name="Zheng Q."/>
            <person name="Huang R."/>
            <person name="Yang H."/>
            <person name="Du X."/>
            <person name="Chen L."/>
            <person name="Yang M."/>
            <person name="Gaffney P.M."/>
            <person name="Wang S."/>
            <person name="Luo L."/>
            <person name="She Z."/>
            <person name="Ming Y."/>
            <person name="Huang W."/>
            <person name="Zhang S."/>
            <person name="Huang B."/>
            <person name="Zhang Y."/>
            <person name="Qu T."/>
            <person name="Ni P."/>
            <person name="Miao G."/>
            <person name="Wang J."/>
            <person name="Wang Q."/>
            <person name="Steinberg C.E."/>
            <person name="Wang H."/>
            <person name="Li N."/>
            <person name="Qian L."/>
            <person name="Zhang G."/>
            <person name="Li Y."/>
            <person name="Yang H."/>
            <person name="Liu X."/>
            <person name="Wang J."/>
            <person name="Yin Y."/>
            <person name="Wang J."/>
        </authorList>
    </citation>
    <scope>NUCLEOTIDE SEQUENCE [LARGE SCALE GENOMIC DNA]</scope>
    <source>
        <strain evidence="1">05x7-T-G4-1.051#20</strain>
    </source>
</reference>
<protein>
    <submittedName>
        <fullName evidence="1">Uncharacterized protein</fullName>
    </submittedName>
</protein>
<dbReference type="EMBL" id="JH819145">
    <property type="protein sequence ID" value="EKC33124.1"/>
    <property type="molecule type" value="Genomic_DNA"/>
</dbReference>
<gene>
    <name evidence="1" type="ORF">CGI_10010777</name>
</gene>
<name>K1QPT8_MAGGI</name>
<sequence length="55" mass="5992">MATLAGRICPAVWYTCPTTKEGFENKIFTRLGEYGSKAIAAHFAMLSKNPDAIAK</sequence>
<dbReference type="InParanoid" id="K1QPT8"/>
<organism evidence="1">
    <name type="scientific">Magallana gigas</name>
    <name type="common">Pacific oyster</name>
    <name type="synonym">Crassostrea gigas</name>
    <dbReference type="NCBI Taxonomy" id="29159"/>
    <lineage>
        <taxon>Eukaryota</taxon>
        <taxon>Metazoa</taxon>
        <taxon>Spiralia</taxon>
        <taxon>Lophotrochozoa</taxon>
        <taxon>Mollusca</taxon>
        <taxon>Bivalvia</taxon>
        <taxon>Autobranchia</taxon>
        <taxon>Pteriomorphia</taxon>
        <taxon>Ostreida</taxon>
        <taxon>Ostreoidea</taxon>
        <taxon>Ostreidae</taxon>
        <taxon>Magallana</taxon>
    </lineage>
</organism>